<dbReference type="RefSeq" id="WP_171247939.1">
    <property type="nucleotide sequence ID" value="NZ_JABFAJ010000024.1"/>
</dbReference>
<dbReference type="AlphaFoldDB" id="A0A849KAY3"/>
<keyword evidence="2 6" id="KW-0812">Transmembrane</keyword>
<keyword evidence="3 6" id="KW-1133">Transmembrane helix</keyword>
<feature type="compositionally biased region" description="Low complexity" evidence="5">
    <location>
        <begin position="19"/>
        <end position="40"/>
    </location>
</feature>
<comment type="caution">
    <text evidence="7">The sequence shown here is derived from an EMBL/GenBank/DDBJ whole genome shotgun (WGS) entry which is preliminary data.</text>
</comment>
<dbReference type="InterPro" id="IPR019109">
    <property type="entry name" value="MamF_MmsF"/>
</dbReference>
<gene>
    <name evidence="7" type="ORF">HLI28_12710</name>
</gene>
<keyword evidence="4 6" id="KW-0472">Membrane</keyword>
<proteinExistence type="predicted"/>
<protein>
    <submittedName>
        <fullName evidence="7">DUF4870 domain-containing protein</fullName>
    </submittedName>
</protein>
<sequence length="163" mass="17895">MSQSTPEPHPEEHPPPGQPQQGFPQQPPTGASQGQAQQPPQGYPQQPPQGGQALPPVAPSEERTWSIVAHAGGILVGFLAPLIVWLIYKDRSARLDDQGKEALNFQLTILIAYVVGWILTMIVIGGLIVFAAWVCTIIFGILGAMAASRDEWYRYPFKIRFIK</sequence>
<comment type="subcellular location">
    <subcellularLocation>
        <location evidence="1">Membrane</location>
        <topology evidence="1">Multi-pass membrane protein</topology>
    </subcellularLocation>
</comment>
<dbReference type="EMBL" id="JABFAJ010000024">
    <property type="protein sequence ID" value="NNU28397.1"/>
    <property type="molecule type" value="Genomic_DNA"/>
</dbReference>
<feature type="region of interest" description="Disordered" evidence="5">
    <location>
        <begin position="1"/>
        <end position="58"/>
    </location>
</feature>
<evidence type="ECO:0000256" key="3">
    <source>
        <dbReference type="ARBA" id="ARBA00022989"/>
    </source>
</evidence>
<accession>A0A849KAY3</accession>
<organism evidence="7 8">
    <name type="scientific">Isoptericola sediminis</name>
    <dbReference type="NCBI Taxonomy" id="2733572"/>
    <lineage>
        <taxon>Bacteria</taxon>
        <taxon>Bacillati</taxon>
        <taxon>Actinomycetota</taxon>
        <taxon>Actinomycetes</taxon>
        <taxon>Micrococcales</taxon>
        <taxon>Promicromonosporaceae</taxon>
        <taxon>Isoptericola</taxon>
    </lineage>
</organism>
<evidence type="ECO:0000256" key="1">
    <source>
        <dbReference type="ARBA" id="ARBA00004141"/>
    </source>
</evidence>
<dbReference type="Pfam" id="PF09685">
    <property type="entry name" value="MamF_MmsF"/>
    <property type="match status" value="1"/>
</dbReference>
<dbReference type="Proteomes" id="UP000557204">
    <property type="component" value="Unassembled WGS sequence"/>
</dbReference>
<evidence type="ECO:0000256" key="2">
    <source>
        <dbReference type="ARBA" id="ARBA00022692"/>
    </source>
</evidence>
<name>A0A849KAY3_9MICO</name>
<evidence type="ECO:0000313" key="7">
    <source>
        <dbReference type="EMBL" id="NNU28397.1"/>
    </source>
</evidence>
<feature type="transmembrane region" description="Helical" evidence="6">
    <location>
        <begin position="109"/>
        <end position="142"/>
    </location>
</feature>
<feature type="transmembrane region" description="Helical" evidence="6">
    <location>
        <begin position="67"/>
        <end position="88"/>
    </location>
</feature>
<evidence type="ECO:0000256" key="4">
    <source>
        <dbReference type="ARBA" id="ARBA00023136"/>
    </source>
</evidence>
<evidence type="ECO:0000313" key="8">
    <source>
        <dbReference type="Proteomes" id="UP000557204"/>
    </source>
</evidence>
<evidence type="ECO:0000256" key="6">
    <source>
        <dbReference type="SAM" id="Phobius"/>
    </source>
</evidence>
<evidence type="ECO:0000256" key="5">
    <source>
        <dbReference type="SAM" id="MobiDB-lite"/>
    </source>
</evidence>
<reference evidence="7 8" key="1">
    <citation type="submission" date="2020-05" db="EMBL/GenBank/DDBJ databases">
        <title>Genome sequence of Isoptericola sp. JC619 isolated from Chilika lagoon, India.</title>
        <authorList>
            <person name="Kumar D."/>
            <person name="Appam K."/>
            <person name="Gandham S."/>
            <person name="Uppada J."/>
            <person name="Sasikala C."/>
            <person name="Venkata Ramana C."/>
        </authorList>
    </citation>
    <scope>NUCLEOTIDE SEQUENCE [LARGE SCALE GENOMIC DNA]</scope>
    <source>
        <strain evidence="7 8">JC619</strain>
    </source>
</reference>
<keyword evidence="8" id="KW-1185">Reference proteome</keyword>